<name>A0ABU5CQE1_9BACI</name>
<dbReference type="RefSeq" id="WP_320379312.1">
    <property type="nucleotide sequence ID" value="NZ_JAWDIQ010000001.1"/>
</dbReference>
<dbReference type="Proteomes" id="UP001275315">
    <property type="component" value="Unassembled WGS sequence"/>
</dbReference>
<reference evidence="1 2" key="1">
    <citation type="submission" date="2023-10" db="EMBL/GenBank/DDBJ databases">
        <title>Virgibacillus soli CC-YMP-6 genome.</title>
        <authorList>
            <person name="Miliotis G."/>
            <person name="Sengupta P."/>
            <person name="Hameed A."/>
            <person name="Chuvochina M."/>
            <person name="Mcdonagh F."/>
            <person name="Simpson A.C."/>
            <person name="Singh N.K."/>
            <person name="Rekha P.D."/>
            <person name="Raman K."/>
            <person name="Hugenholtz P."/>
            <person name="Venkateswaran K."/>
        </authorList>
    </citation>
    <scope>NUCLEOTIDE SEQUENCE [LARGE SCALE GENOMIC DNA]</scope>
    <source>
        <strain evidence="1 2">CC-YMP-6</strain>
    </source>
</reference>
<dbReference type="SUPFAM" id="SSF56112">
    <property type="entry name" value="Protein kinase-like (PK-like)"/>
    <property type="match status" value="1"/>
</dbReference>
<evidence type="ECO:0000313" key="1">
    <source>
        <dbReference type="EMBL" id="MDY0408591.1"/>
    </source>
</evidence>
<keyword evidence="2" id="KW-1185">Reference proteome</keyword>
<dbReference type="PANTHER" id="PTHR39179">
    <property type="entry name" value="SPORE COAT PROTEIN I"/>
    <property type="match status" value="1"/>
</dbReference>
<accession>A0ABU5CQE1</accession>
<dbReference type="Gene3D" id="3.30.200.20">
    <property type="entry name" value="Phosphorylase Kinase, domain 1"/>
    <property type="match status" value="1"/>
</dbReference>
<dbReference type="EMBL" id="JAWDIQ010000001">
    <property type="protein sequence ID" value="MDY0408591.1"/>
    <property type="molecule type" value="Genomic_DNA"/>
</dbReference>
<proteinExistence type="predicted"/>
<dbReference type="InterPro" id="IPR011009">
    <property type="entry name" value="Kinase-like_dom_sf"/>
</dbReference>
<comment type="caution">
    <text evidence="1">The sequence shown here is derived from an EMBL/GenBank/DDBJ whole genome shotgun (WGS) entry which is preliminary data.</text>
</comment>
<protein>
    <submittedName>
        <fullName evidence="1">Uncharacterized protein</fullName>
    </submittedName>
</protein>
<organism evidence="1 2">
    <name type="scientific">Paracerasibacillus soli</name>
    <dbReference type="NCBI Taxonomy" id="480284"/>
    <lineage>
        <taxon>Bacteria</taxon>
        <taxon>Bacillati</taxon>
        <taxon>Bacillota</taxon>
        <taxon>Bacilli</taxon>
        <taxon>Bacillales</taxon>
        <taxon>Bacillaceae</taxon>
        <taxon>Paracerasibacillus</taxon>
    </lineage>
</organism>
<evidence type="ECO:0000313" key="2">
    <source>
        <dbReference type="Proteomes" id="UP001275315"/>
    </source>
</evidence>
<dbReference type="PANTHER" id="PTHR39179:SF3">
    <property type="entry name" value="COTS-RELATED PROTEIN"/>
    <property type="match status" value="1"/>
</dbReference>
<dbReference type="InterPro" id="IPR047175">
    <property type="entry name" value="CotS-like"/>
</dbReference>
<gene>
    <name evidence="1" type="ORF">RWD45_08510</name>
</gene>
<sequence length="152" mass="18428">MEKIWHVLEQYSIRPDTIEQVTDRVYKIKVGQQVYALKRSNLTEQTVKNLENFYHVAYYERLPLVLPVYLTVAEKLYAELDNEFYYIAPWIEQEEHHRQQDFYTAFFRSIGQFHHKTMQKHTFSVDKIKSSFTSYKIQCQTDYKKLLSMVEI</sequence>